<comment type="caution">
    <text evidence="2">The sequence shown here is derived from an EMBL/GenBank/DDBJ whole genome shotgun (WGS) entry which is preliminary data.</text>
</comment>
<dbReference type="InterPro" id="IPR031818">
    <property type="entry name" value="Hri1"/>
</dbReference>
<organism evidence="2 3">
    <name type="scientific">Acrasis kona</name>
    <dbReference type="NCBI Taxonomy" id="1008807"/>
    <lineage>
        <taxon>Eukaryota</taxon>
        <taxon>Discoba</taxon>
        <taxon>Heterolobosea</taxon>
        <taxon>Tetramitia</taxon>
        <taxon>Eutetramitia</taxon>
        <taxon>Acrasidae</taxon>
        <taxon>Acrasis</taxon>
    </lineage>
</organism>
<dbReference type="InterPro" id="IPR043047">
    <property type="entry name" value="Hri1_N_sf"/>
</dbReference>
<evidence type="ECO:0000313" key="1">
    <source>
        <dbReference type="EMBL" id="KAL0490092.1"/>
    </source>
</evidence>
<dbReference type="Pfam" id="PF16815">
    <property type="entry name" value="HRI1"/>
    <property type="match status" value="1"/>
</dbReference>
<dbReference type="Gene3D" id="2.40.128.320">
    <property type="entry name" value="Protein HRI1, N-terminal domain"/>
    <property type="match status" value="1"/>
</dbReference>
<proteinExistence type="predicted"/>
<dbReference type="Proteomes" id="UP001431209">
    <property type="component" value="Unassembled WGS sequence"/>
</dbReference>
<name>A0AAW2ZMB4_9EUKA</name>
<gene>
    <name evidence="1" type="ORF">AKO1_006733</name>
    <name evidence="2" type="ORF">AKO1_006738</name>
</gene>
<sequence>MSIPCASTRVSIAFLPNPHSEPTNTLVLRGKEWYTDFRPVLNTSVESDGFIEAKNVEFIFAGKKRCLDADLHKYEWVNIIDSRDQQDVAADIGECKILPNGDEFEKGTMKINGIPTQYEEIWRDLQFEKDVPVPIIAVELSDDSASQNGLSIIVVRVGEQCQGVLLKKQPEGLKTLAAKRSSLHNNSWKTDIIYGSSEHVDMIPNCPIDFNSKEWRVGDLVQLEGSTYNWLVREFFSYLKE</sequence>
<dbReference type="AlphaFoldDB" id="A0AAW2ZMB4"/>
<evidence type="ECO:0000313" key="3">
    <source>
        <dbReference type="Proteomes" id="UP001431209"/>
    </source>
</evidence>
<protein>
    <submittedName>
        <fullName evidence="2">PlsX</fullName>
    </submittedName>
</protein>
<reference evidence="2 3" key="1">
    <citation type="submission" date="2024-03" db="EMBL/GenBank/DDBJ databases">
        <title>The Acrasis kona genome and developmental transcriptomes reveal deep origins of eukaryotic multicellular pathways.</title>
        <authorList>
            <person name="Sheikh S."/>
            <person name="Fu C.-J."/>
            <person name="Brown M.W."/>
            <person name="Baldauf S.L."/>
        </authorList>
    </citation>
    <scope>NUCLEOTIDE SEQUENCE [LARGE SCALE GENOMIC DNA]</scope>
    <source>
        <strain evidence="2 3">ATCC MYA-3509</strain>
    </source>
</reference>
<dbReference type="EMBL" id="JAOPGA020001633">
    <property type="protein sequence ID" value="KAL0490092.1"/>
    <property type="molecule type" value="Genomic_DNA"/>
</dbReference>
<accession>A0AAW2ZMB4</accession>
<evidence type="ECO:0000313" key="2">
    <source>
        <dbReference type="EMBL" id="KAL0490103.1"/>
    </source>
</evidence>
<keyword evidence="3" id="KW-1185">Reference proteome</keyword>
<dbReference type="EMBL" id="JAOPGA020001637">
    <property type="protein sequence ID" value="KAL0490103.1"/>
    <property type="molecule type" value="Genomic_DNA"/>
</dbReference>